<keyword evidence="2" id="KW-1185">Reference proteome</keyword>
<dbReference type="EMBL" id="FQYY01000006">
    <property type="protein sequence ID" value="SHI96550.1"/>
    <property type="molecule type" value="Genomic_DNA"/>
</dbReference>
<dbReference type="RefSeq" id="WP_073151354.1">
    <property type="nucleotide sequence ID" value="NZ_FQYY01000006.1"/>
</dbReference>
<organism evidence="1 2">
    <name type="scientific">Mesonia phycicola</name>
    <dbReference type="NCBI Taxonomy" id="579105"/>
    <lineage>
        <taxon>Bacteria</taxon>
        <taxon>Pseudomonadati</taxon>
        <taxon>Bacteroidota</taxon>
        <taxon>Flavobacteriia</taxon>
        <taxon>Flavobacteriales</taxon>
        <taxon>Flavobacteriaceae</taxon>
        <taxon>Mesonia</taxon>
    </lineage>
</organism>
<reference evidence="1 2" key="1">
    <citation type="submission" date="2016-11" db="EMBL/GenBank/DDBJ databases">
        <authorList>
            <person name="Jaros S."/>
            <person name="Januszkiewicz K."/>
            <person name="Wedrychowicz H."/>
        </authorList>
    </citation>
    <scope>NUCLEOTIDE SEQUENCE [LARGE SCALE GENOMIC DNA]</scope>
    <source>
        <strain evidence="1 2">DSM 21425</strain>
    </source>
</reference>
<evidence type="ECO:0000313" key="1">
    <source>
        <dbReference type="EMBL" id="SHI96550.1"/>
    </source>
</evidence>
<name>A0A1M6FFQ8_9FLAO</name>
<dbReference type="InterPro" id="IPR005901">
    <property type="entry name" value="GLPGLI"/>
</dbReference>
<protein>
    <submittedName>
        <fullName evidence="1">GLPGLI family protein</fullName>
    </submittedName>
</protein>
<proteinExistence type="predicted"/>
<dbReference type="STRING" id="579105.SAMN04488096_106122"/>
<gene>
    <name evidence="1" type="ORF">SAMN04488096_106122</name>
</gene>
<accession>A0A1M6FFQ8</accession>
<dbReference type="NCBIfam" id="TIGR01200">
    <property type="entry name" value="GLPGLI"/>
    <property type="match status" value="1"/>
</dbReference>
<dbReference type="Proteomes" id="UP000184225">
    <property type="component" value="Unassembled WGS sequence"/>
</dbReference>
<sequence length="233" mass="27462">MKLFNILLNEKVLFLNFIIFLSINSLAQTGRVEFGTKYLGMSLDTSRVKMPEVMDHVLMHDSNSKIALAGDESYFTLEFNDKGAITSYIPMMEIDHHRLLPKDYIMLGEYLFKENILYETRSIGKEKYYVKMNISHKWELIDEYKTILGYKCQKAKTHFNTGKRVIPIIAWFTIDIPVSYGPYRYFGLPGLILEIKELGRLHYARKINLNKKYNLRFPDEKFLITKEELSKLY</sequence>
<dbReference type="Pfam" id="PF09697">
    <property type="entry name" value="Porph_ging"/>
    <property type="match status" value="1"/>
</dbReference>
<dbReference type="AlphaFoldDB" id="A0A1M6FFQ8"/>
<evidence type="ECO:0000313" key="2">
    <source>
        <dbReference type="Proteomes" id="UP000184225"/>
    </source>
</evidence>